<sequence>MYDRYVTCCNMTGTRAERIFQAVRAVQKSKDESQLLQVLFRDALNWPIEVDEVNEIELDDITYDWPELLPDSGLEDKDGPVQLRQIMPFDGWPLGIFFVKFGSGRFFEQGRGMTGPLREILRKLSTKARPKSGQHSWNTEQLLFICHSEVDYLQFARFSDSEDGGKKSRLKTFGFAREDEIRTLCEYNLSNLYYDPRVTGKDALDKIASAFSVSKVGDGFYKHYRS</sequence>
<dbReference type="AlphaFoldDB" id="A0A382YWI7"/>
<organism evidence="1">
    <name type="scientific">marine metagenome</name>
    <dbReference type="NCBI Taxonomy" id="408172"/>
    <lineage>
        <taxon>unclassified sequences</taxon>
        <taxon>metagenomes</taxon>
        <taxon>ecological metagenomes</taxon>
    </lineage>
</organism>
<dbReference type="EMBL" id="UINC01179127">
    <property type="protein sequence ID" value="SVD87647.1"/>
    <property type="molecule type" value="Genomic_DNA"/>
</dbReference>
<gene>
    <name evidence="1" type="ORF">METZ01_LOCUS440501</name>
</gene>
<proteinExistence type="predicted"/>
<accession>A0A382YWI7</accession>
<name>A0A382YWI7_9ZZZZ</name>
<protein>
    <submittedName>
        <fullName evidence="1">Uncharacterized protein</fullName>
    </submittedName>
</protein>
<reference evidence="1" key="1">
    <citation type="submission" date="2018-05" db="EMBL/GenBank/DDBJ databases">
        <authorList>
            <person name="Lanie J.A."/>
            <person name="Ng W.-L."/>
            <person name="Kazmierczak K.M."/>
            <person name="Andrzejewski T.M."/>
            <person name="Davidsen T.M."/>
            <person name="Wayne K.J."/>
            <person name="Tettelin H."/>
            <person name="Glass J.I."/>
            <person name="Rusch D."/>
            <person name="Podicherti R."/>
            <person name="Tsui H.-C.T."/>
            <person name="Winkler M.E."/>
        </authorList>
    </citation>
    <scope>NUCLEOTIDE SEQUENCE</scope>
</reference>
<evidence type="ECO:0000313" key="1">
    <source>
        <dbReference type="EMBL" id="SVD87647.1"/>
    </source>
</evidence>
<feature type="non-terminal residue" evidence="1">
    <location>
        <position position="226"/>
    </location>
</feature>